<keyword evidence="2" id="KW-0121">Carboxypeptidase</keyword>
<feature type="chain" id="PRO_5043011350" description="Serine carboxypeptidase" evidence="7">
    <location>
        <begin position="20"/>
        <end position="625"/>
    </location>
</feature>
<reference evidence="8" key="1">
    <citation type="journal article" date="2023" name="Mol. Phylogenet. Evol.">
        <title>Genome-scale phylogeny and comparative genomics of the fungal order Sordariales.</title>
        <authorList>
            <person name="Hensen N."/>
            <person name="Bonometti L."/>
            <person name="Westerberg I."/>
            <person name="Brannstrom I.O."/>
            <person name="Guillou S."/>
            <person name="Cros-Aarteil S."/>
            <person name="Calhoun S."/>
            <person name="Haridas S."/>
            <person name="Kuo A."/>
            <person name="Mondo S."/>
            <person name="Pangilinan J."/>
            <person name="Riley R."/>
            <person name="LaButti K."/>
            <person name="Andreopoulos B."/>
            <person name="Lipzen A."/>
            <person name="Chen C."/>
            <person name="Yan M."/>
            <person name="Daum C."/>
            <person name="Ng V."/>
            <person name="Clum A."/>
            <person name="Steindorff A."/>
            <person name="Ohm R.A."/>
            <person name="Martin F."/>
            <person name="Silar P."/>
            <person name="Natvig D.O."/>
            <person name="Lalanne C."/>
            <person name="Gautier V."/>
            <person name="Ament-Velasquez S.L."/>
            <person name="Kruys A."/>
            <person name="Hutchinson M.I."/>
            <person name="Powell A.J."/>
            <person name="Barry K."/>
            <person name="Miller A.N."/>
            <person name="Grigoriev I.V."/>
            <person name="Debuchy R."/>
            <person name="Gladieux P."/>
            <person name="Hiltunen Thoren M."/>
            <person name="Johannesson H."/>
        </authorList>
    </citation>
    <scope>NUCLEOTIDE SEQUENCE</scope>
    <source>
        <strain evidence="8">CBS 141.50</strain>
    </source>
</reference>
<dbReference type="Pfam" id="PF00450">
    <property type="entry name" value="Peptidase_S10"/>
    <property type="match status" value="1"/>
</dbReference>
<evidence type="ECO:0000256" key="6">
    <source>
        <dbReference type="SAM" id="MobiDB-lite"/>
    </source>
</evidence>
<dbReference type="InterPro" id="IPR001563">
    <property type="entry name" value="Peptidase_S10"/>
</dbReference>
<name>A0AAN6V814_9PEZI</name>
<evidence type="ECO:0000256" key="1">
    <source>
        <dbReference type="ARBA" id="ARBA00009431"/>
    </source>
</evidence>
<evidence type="ECO:0000256" key="2">
    <source>
        <dbReference type="ARBA" id="ARBA00022645"/>
    </source>
</evidence>
<comment type="similarity">
    <text evidence="1">Belongs to the peptidase S10 family.</text>
</comment>
<reference evidence="8" key="2">
    <citation type="submission" date="2023-05" db="EMBL/GenBank/DDBJ databases">
        <authorList>
            <consortium name="Lawrence Berkeley National Laboratory"/>
            <person name="Steindorff A."/>
            <person name="Hensen N."/>
            <person name="Bonometti L."/>
            <person name="Westerberg I."/>
            <person name="Brannstrom I.O."/>
            <person name="Guillou S."/>
            <person name="Cros-Aarteil S."/>
            <person name="Calhoun S."/>
            <person name="Haridas S."/>
            <person name="Kuo A."/>
            <person name="Mondo S."/>
            <person name="Pangilinan J."/>
            <person name="Riley R."/>
            <person name="Labutti K."/>
            <person name="Andreopoulos B."/>
            <person name="Lipzen A."/>
            <person name="Chen C."/>
            <person name="Yanf M."/>
            <person name="Daum C."/>
            <person name="Ng V."/>
            <person name="Clum A."/>
            <person name="Ohm R."/>
            <person name="Martin F."/>
            <person name="Silar P."/>
            <person name="Natvig D."/>
            <person name="Lalanne C."/>
            <person name="Gautier V."/>
            <person name="Ament-Velasquez S.L."/>
            <person name="Kruys A."/>
            <person name="Hutchinson M.I."/>
            <person name="Powell A.J."/>
            <person name="Barry K."/>
            <person name="Miller A.N."/>
            <person name="Grigoriev I.V."/>
            <person name="Debuchy R."/>
            <person name="Gladieux P."/>
            <person name="Thoren M.H."/>
            <person name="Johannesson H."/>
        </authorList>
    </citation>
    <scope>NUCLEOTIDE SEQUENCE</scope>
    <source>
        <strain evidence="8">CBS 141.50</strain>
    </source>
</reference>
<proteinExistence type="inferred from homology"/>
<feature type="compositionally biased region" description="Low complexity" evidence="6">
    <location>
        <begin position="565"/>
        <end position="591"/>
    </location>
</feature>
<dbReference type="PRINTS" id="PR00724">
    <property type="entry name" value="CRBOXYPTASEC"/>
</dbReference>
<comment type="caution">
    <text evidence="8">The sequence shown here is derived from an EMBL/GenBank/DDBJ whole genome shotgun (WGS) entry which is preliminary data.</text>
</comment>
<feature type="compositionally biased region" description="Polar residues" evidence="6">
    <location>
        <begin position="37"/>
        <end position="55"/>
    </location>
</feature>
<dbReference type="InterPro" id="IPR029058">
    <property type="entry name" value="AB_hydrolase_fold"/>
</dbReference>
<accession>A0AAN6V814</accession>
<dbReference type="GeneID" id="87816196"/>
<evidence type="ECO:0000256" key="4">
    <source>
        <dbReference type="ARBA" id="ARBA00022801"/>
    </source>
</evidence>
<feature type="region of interest" description="Disordered" evidence="6">
    <location>
        <begin position="557"/>
        <end position="591"/>
    </location>
</feature>
<dbReference type="GO" id="GO:0006508">
    <property type="term" value="P:proteolysis"/>
    <property type="evidence" value="ECO:0007669"/>
    <property type="project" value="UniProtKB-KW"/>
</dbReference>
<evidence type="ECO:0008006" key="10">
    <source>
        <dbReference type="Google" id="ProtNLM"/>
    </source>
</evidence>
<sequence>MGLKVASLILLSVISTVSGLDHHRRWPFTARHRAHTARQNDQAGQNQGQTTSSPFLNDRSKEFAVNGTSIPLVGFDVGESYAGSLPIGPTNPSNDLFFWFFPSTNPTAQTNKEILIYLTGGPGCSSMGELLQLNGPLSWQPGTLQPIPNAWSWHRLTNVVWIDQPVGTGFVREGVKATAMDDEDVAEQFLGFWENFVEVFALQGFKVFVTASSYGGMYAPFISSAMLDRGDKTVFDVKGMAVWDGLMSKIPLTEDVPAARFVEKWKTALPLNDTFRAGVQAIDQQCGYSAYLDEFLVFPPKGPQPATLPGENPVTGLARPECALYIGVFLAAREVNPCLNAFDITSRCPILFDPIGFSSGTLAIAPGFPTPYFDLPAVKAALHADPNTTWTFCRDPAANPVFAPIPGTQGPGVDLSLNRGPGSQAVIPRVIDATQNVILGHGARDFLVLPDATLLTIQNLTWQGQLGFQAQPTEPLFVPYFSGNGGGDRAALGSVVVAGSGVVGTSHRERGLTFFEAALSGHLVAQDQPAVAFRMVEVLLGRVEGFESTEPFTVDVSAGVGGGQLAPQPAQAAQPQEQPQGPQQPMPGTLGLGTVKVGGTVGYGYTGWKGINGSGYGGGDLGGVV</sequence>
<dbReference type="PANTHER" id="PTHR11802:SF479">
    <property type="entry name" value="CARBOXYPEPTIDASE"/>
    <property type="match status" value="1"/>
</dbReference>
<keyword evidence="3" id="KW-0645">Protease</keyword>
<evidence type="ECO:0000256" key="3">
    <source>
        <dbReference type="ARBA" id="ARBA00022670"/>
    </source>
</evidence>
<dbReference type="Proteomes" id="UP001302676">
    <property type="component" value="Unassembled WGS sequence"/>
</dbReference>
<evidence type="ECO:0000313" key="9">
    <source>
        <dbReference type="Proteomes" id="UP001302676"/>
    </source>
</evidence>
<evidence type="ECO:0000313" key="8">
    <source>
        <dbReference type="EMBL" id="KAK4146578.1"/>
    </source>
</evidence>
<protein>
    <recommendedName>
        <fullName evidence="10">Serine carboxypeptidase</fullName>
    </recommendedName>
</protein>
<dbReference type="Gene3D" id="3.40.50.1820">
    <property type="entry name" value="alpha/beta hydrolase"/>
    <property type="match status" value="1"/>
</dbReference>
<gene>
    <name evidence="8" type="ORF">C8A04DRAFT_25494</name>
</gene>
<evidence type="ECO:0000256" key="7">
    <source>
        <dbReference type="SAM" id="SignalP"/>
    </source>
</evidence>
<dbReference type="RefSeq" id="XP_062639949.1">
    <property type="nucleotide sequence ID" value="XM_062779583.1"/>
</dbReference>
<feature type="signal peptide" evidence="7">
    <location>
        <begin position="1"/>
        <end position="19"/>
    </location>
</feature>
<dbReference type="SUPFAM" id="SSF53474">
    <property type="entry name" value="alpha/beta-Hydrolases"/>
    <property type="match status" value="1"/>
</dbReference>
<evidence type="ECO:0000256" key="5">
    <source>
        <dbReference type="ARBA" id="ARBA00023180"/>
    </source>
</evidence>
<keyword evidence="4" id="KW-0378">Hydrolase</keyword>
<feature type="region of interest" description="Disordered" evidence="6">
    <location>
        <begin position="33"/>
        <end position="56"/>
    </location>
</feature>
<dbReference type="AlphaFoldDB" id="A0AAN6V814"/>
<dbReference type="PANTHER" id="PTHR11802">
    <property type="entry name" value="SERINE PROTEASE FAMILY S10 SERINE CARBOXYPEPTIDASE"/>
    <property type="match status" value="1"/>
</dbReference>
<keyword evidence="7" id="KW-0732">Signal</keyword>
<dbReference type="GO" id="GO:0004185">
    <property type="term" value="F:serine-type carboxypeptidase activity"/>
    <property type="evidence" value="ECO:0007669"/>
    <property type="project" value="InterPro"/>
</dbReference>
<keyword evidence="5" id="KW-0325">Glycoprotein</keyword>
<dbReference type="EMBL" id="MU853560">
    <property type="protein sequence ID" value="KAK4146578.1"/>
    <property type="molecule type" value="Genomic_DNA"/>
</dbReference>
<keyword evidence="9" id="KW-1185">Reference proteome</keyword>
<organism evidence="8 9">
    <name type="scientific">Dichotomopilus funicola</name>
    <dbReference type="NCBI Taxonomy" id="1934379"/>
    <lineage>
        <taxon>Eukaryota</taxon>
        <taxon>Fungi</taxon>
        <taxon>Dikarya</taxon>
        <taxon>Ascomycota</taxon>
        <taxon>Pezizomycotina</taxon>
        <taxon>Sordariomycetes</taxon>
        <taxon>Sordariomycetidae</taxon>
        <taxon>Sordariales</taxon>
        <taxon>Chaetomiaceae</taxon>
        <taxon>Dichotomopilus</taxon>
    </lineage>
</organism>